<sequence length="161" mass="18213">MNAVDASLERTDEEILLEIIPTEEKKEPFFQTNEEQNSLKDKPEEDNLLEFESGLHHLLTEKPVTKENNAQEQISDESNGLDFTHSVPADVTQMQKDDESKNLSNLKNQKALDTLLALAKTYIGMEDIESALNSLNEVMEHGSKSQKEEAQRLIDEIQGKS</sequence>
<feature type="region of interest" description="Disordered" evidence="1">
    <location>
        <begin position="138"/>
        <end position="161"/>
    </location>
</feature>
<dbReference type="Gene3D" id="1.20.58.2200">
    <property type="match status" value="1"/>
</dbReference>
<dbReference type="Proteomes" id="UP000095229">
    <property type="component" value="Unassembled WGS sequence"/>
</dbReference>
<evidence type="ECO:0000256" key="1">
    <source>
        <dbReference type="SAM" id="MobiDB-lite"/>
    </source>
</evidence>
<feature type="region of interest" description="Disordered" evidence="1">
    <location>
        <begin position="61"/>
        <end position="84"/>
    </location>
</feature>
<reference evidence="2 3" key="1">
    <citation type="submission" date="2016-02" db="EMBL/GenBank/DDBJ databases">
        <title>Secondary metabolites in Legionella.</title>
        <authorList>
            <person name="Tobias N.J."/>
            <person name="Bode H.B."/>
        </authorList>
    </citation>
    <scope>NUCLEOTIDE SEQUENCE [LARGE SCALE GENOMIC DNA]</scope>
    <source>
        <strain evidence="2 3">DSM 19216</strain>
    </source>
</reference>
<accession>A0A1E5JQV9</accession>
<dbReference type="InterPro" id="IPR038440">
    <property type="entry name" value="FimV_C_sf"/>
</dbReference>
<dbReference type="NCBIfam" id="TIGR03504">
    <property type="entry name" value="FimV_Cterm"/>
    <property type="match status" value="1"/>
</dbReference>
<name>A0A1E5JQV9_9GAMM</name>
<dbReference type="PATRIC" id="fig|45071.7.peg.2183"/>
<dbReference type="EMBL" id="LSOG01000061">
    <property type="protein sequence ID" value="OEH46840.1"/>
    <property type="molecule type" value="Genomic_DNA"/>
</dbReference>
<comment type="caution">
    <text evidence="2">The sequence shown here is derived from an EMBL/GenBank/DDBJ whole genome shotgun (WGS) entry which is preliminary data.</text>
</comment>
<dbReference type="STRING" id="45071.Lpar_2900"/>
<organism evidence="2 3">
    <name type="scientific">Legionella parisiensis</name>
    <dbReference type="NCBI Taxonomy" id="45071"/>
    <lineage>
        <taxon>Bacteria</taxon>
        <taxon>Pseudomonadati</taxon>
        <taxon>Pseudomonadota</taxon>
        <taxon>Gammaproteobacteria</taxon>
        <taxon>Legionellales</taxon>
        <taxon>Legionellaceae</taxon>
        <taxon>Legionella</taxon>
    </lineage>
</organism>
<protein>
    <submittedName>
        <fullName evidence="2">Uncharacterized protein</fullName>
    </submittedName>
</protein>
<proteinExistence type="predicted"/>
<evidence type="ECO:0000313" key="3">
    <source>
        <dbReference type="Proteomes" id="UP000095229"/>
    </source>
</evidence>
<gene>
    <name evidence="2" type="ORF">lpari_02041</name>
</gene>
<dbReference type="InterPro" id="IPR020011">
    <property type="entry name" value="FimV_C"/>
</dbReference>
<evidence type="ECO:0000313" key="2">
    <source>
        <dbReference type="EMBL" id="OEH46840.1"/>
    </source>
</evidence>
<dbReference type="AlphaFoldDB" id="A0A1E5JQV9"/>
<keyword evidence="3" id="KW-1185">Reference proteome</keyword>
<feature type="compositionally biased region" description="Polar residues" evidence="1">
    <location>
        <begin position="66"/>
        <end position="78"/>
    </location>
</feature>